<sequence length="162" mass="18314">MDTISTLSLVAGLAGAYCAYKAYINSKEVSFPRSNARKKPVFLQSFHKTSELFENFIANNTQKTVFINVIIDEKSVEVEIDEEGGGYFVVWTDCFETLNIGEEPSCRKCTGFEIYIEKGHEPDAKIYWFRGAYFLSGYFSIIGYSGPHQGMMGATLRPEKIR</sequence>
<name>A0ABW9R744_9GAMM</name>
<evidence type="ECO:0000313" key="1">
    <source>
        <dbReference type="EMBL" id="MTD25838.1"/>
    </source>
</evidence>
<reference evidence="1 2" key="1">
    <citation type="submission" date="2019-11" db="EMBL/GenBank/DDBJ databases">
        <title>Erwinia sp. nov., isolated from feces of birds in Tibet plateau of China.</title>
        <authorList>
            <person name="Ge Y."/>
        </authorList>
    </citation>
    <scope>NUCLEOTIDE SEQUENCE [LARGE SCALE GENOMIC DNA]</scope>
    <source>
        <strain evidence="1 2">J316</strain>
    </source>
</reference>
<gene>
    <name evidence="1" type="ORF">GK011_02630</name>
</gene>
<protein>
    <recommendedName>
        <fullName evidence="3">SMODS-associating 2TM beta-strand rich effector domain-containing protein</fullName>
    </recommendedName>
</protein>
<keyword evidence="2" id="KW-1185">Reference proteome</keyword>
<dbReference type="Proteomes" id="UP000480164">
    <property type="component" value="Unassembled WGS sequence"/>
</dbReference>
<accession>A0ABW9R744</accession>
<evidence type="ECO:0000313" key="2">
    <source>
        <dbReference type="Proteomes" id="UP000480164"/>
    </source>
</evidence>
<dbReference type="EMBL" id="WLZX01000001">
    <property type="protein sequence ID" value="MTD25838.1"/>
    <property type="molecule type" value="Genomic_DNA"/>
</dbReference>
<evidence type="ECO:0008006" key="3">
    <source>
        <dbReference type="Google" id="ProtNLM"/>
    </source>
</evidence>
<dbReference type="RefSeq" id="WP_154751152.1">
    <property type="nucleotide sequence ID" value="NZ_WLZX01000001.1"/>
</dbReference>
<comment type="caution">
    <text evidence="1">The sequence shown here is derived from an EMBL/GenBank/DDBJ whole genome shotgun (WGS) entry which is preliminary data.</text>
</comment>
<organism evidence="1 2">
    <name type="scientific">Erwinia sorbitola</name>
    <dbReference type="NCBI Taxonomy" id="2681984"/>
    <lineage>
        <taxon>Bacteria</taxon>
        <taxon>Pseudomonadati</taxon>
        <taxon>Pseudomonadota</taxon>
        <taxon>Gammaproteobacteria</taxon>
        <taxon>Enterobacterales</taxon>
        <taxon>Erwiniaceae</taxon>
        <taxon>Erwinia</taxon>
    </lineage>
</organism>
<proteinExistence type="predicted"/>